<dbReference type="InterPro" id="IPR051478">
    <property type="entry name" value="Beta-lactamase-like_AB/R"/>
</dbReference>
<evidence type="ECO:0000313" key="4">
    <source>
        <dbReference type="EMBL" id="TVY91986.1"/>
    </source>
</evidence>
<dbReference type="Proteomes" id="UP000315522">
    <property type="component" value="Unassembled WGS sequence"/>
</dbReference>
<dbReference type="PANTHER" id="PTHR22935:SF97">
    <property type="entry name" value="BETA-LACTAMASE-RELATED DOMAIN-CONTAINING PROTEIN"/>
    <property type="match status" value="1"/>
</dbReference>
<feature type="non-terminal residue" evidence="4">
    <location>
        <position position="1"/>
    </location>
</feature>
<feature type="region of interest" description="Disordered" evidence="1">
    <location>
        <begin position="439"/>
        <end position="458"/>
    </location>
</feature>
<dbReference type="InterPro" id="IPR001466">
    <property type="entry name" value="Beta-lactam-related"/>
</dbReference>
<dbReference type="AlphaFoldDB" id="A0A559MGA8"/>
<gene>
    <name evidence="4" type="primary">sdnR</name>
    <name evidence="4" type="ORF">LAWI1_G002666</name>
</gene>
<evidence type="ECO:0000256" key="1">
    <source>
        <dbReference type="SAM" id="MobiDB-lite"/>
    </source>
</evidence>
<feature type="domain" description="Beta-lactamase-related" evidence="2">
    <location>
        <begin position="95"/>
        <end position="404"/>
    </location>
</feature>
<dbReference type="Pfam" id="PF26335">
    <property type="entry name" value="ARB_00930_C"/>
    <property type="match status" value="1"/>
</dbReference>
<organism evidence="4 5">
    <name type="scientific">Lachnellula willkommii</name>
    <dbReference type="NCBI Taxonomy" id="215461"/>
    <lineage>
        <taxon>Eukaryota</taxon>
        <taxon>Fungi</taxon>
        <taxon>Dikarya</taxon>
        <taxon>Ascomycota</taxon>
        <taxon>Pezizomycotina</taxon>
        <taxon>Leotiomycetes</taxon>
        <taxon>Helotiales</taxon>
        <taxon>Lachnaceae</taxon>
        <taxon>Lachnellula</taxon>
    </lineage>
</organism>
<reference evidence="4 5" key="1">
    <citation type="submission" date="2018-05" db="EMBL/GenBank/DDBJ databases">
        <title>Genome sequencing and assembly of the regulated plant pathogen Lachnellula willkommii and related sister species for the development of diagnostic species identification markers.</title>
        <authorList>
            <person name="Giroux E."/>
            <person name="Bilodeau G."/>
        </authorList>
    </citation>
    <scope>NUCLEOTIDE SEQUENCE [LARGE SCALE GENOMIC DNA]</scope>
    <source>
        <strain evidence="4 5">CBS 172.35</strain>
    </source>
</reference>
<dbReference type="InterPro" id="IPR012338">
    <property type="entry name" value="Beta-lactam/transpept-like"/>
</dbReference>
<feature type="compositionally biased region" description="Low complexity" evidence="1">
    <location>
        <begin position="439"/>
        <end position="452"/>
    </location>
</feature>
<name>A0A559MGA8_9HELO</name>
<keyword evidence="5" id="KW-1185">Reference proteome</keyword>
<sequence>LIITVVLCPFSDAATPNCPLLGPVFPKPQNLTSNAIMQAAFANFTTFLQGRDAAIEGQENSYSLEVFSGGDQNTSAFTWYHTAANLPSLNSTGVTEVDGNSVYRIGSLTKLFTMYTFLIEAGDYYMNAPITDFVAELNAIDASKVGDALSAVSWSDITIGALASHLAGLSSDTSVMGELTQSVPDNIELVYLGFPPLASAEIPTCGTWPECDRAQFFNILQRFDPAFAPYGTAAYSNIAYQILSYALEAITGKGFEQMLDESIITRLGLQSTFYNAPYESVGIIPGTVKSTNWYYSLGEENPAGNMYASSSDIARIGRSIINYEILSGPQTRRWMKPTSMDTDPKAAIGAPWGIREIYLNTSFAQTYRVVDTYDKGGSISDWVSFMVIVPDYDVGFILLIAGNNINDLEMQFLNAWGDIIIPALEATARDQAGTQYAGTYSVSGSSGNTSSSDAYLKPRTPAAPPVGVSVAEDTLNPTNKTLSNSTAALNASKSAVPYDSSAPLNSSMTLVMDEKPGIGVSRWISNGTDMRLTVAQLMTNYSDPYWIDLSIRLYPTDLIVSADGTRTQSFKAIFEDLASPLVELTYSTACATWIGPTAYVYGSLALDQFFFTTFTNGTVTIDPRALRVTLEKEAPSSSKRSIHPLQAKEAFERSWYDS</sequence>
<protein>
    <submittedName>
        <fullName evidence="4">Beta-lactamase-like protein</fullName>
    </submittedName>
</protein>
<feature type="domain" description="Beta-lactamase-like ARB-00930-like C-terminal" evidence="3">
    <location>
        <begin position="498"/>
        <end position="633"/>
    </location>
</feature>
<proteinExistence type="predicted"/>
<comment type="caution">
    <text evidence="4">The sequence shown here is derived from an EMBL/GenBank/DDBJ whole genome shotgun (WGS) entry which is preliminary data.</text>
</comment>
<dbReference type="SUPFAM" id="SSF56601">
    <property type="entry name" value="beta-lactamase/transpeptidase-like"/>
    <property type="match status" value="1"/>
</dbReference>
<evidence type="ECO:0000313" key="5">
    <source>
        <dbReference type="Proteomes" id="UP000315522"/>
    </source>
</evidence>
<evidence type="ECO:0000259" key="3">
    <source>
        <dbReference type="Pfam" id="PF26335"/>
    </source>
</evidence>
<dbReference type="EMBL" id="QGML01000414">
    <property type="protein sequence ID" value="TVY91986.1"/>
    <property type="molecule type" value="Genomic_DNA"/>
</dbReference>
<dbReference type="Gene3D" id="3.40.710.10">
    <property type="entry name" value="DD-peptidase/beta-lactamase superfamily"/>
    <property type="match status" value="1"/>
</dbReference>
<dbReference type="PANTHER" id="PTHR22935">
    <property type="entry name" value="PENICILLIN-BINDING PROTEIN"/>
    <property type="match status" value="1"/>
</dbReference>
<dbReference type="Pfam" id="PF00144">
    <property type="entry name" value="Beta-lactamase"/>
    <property type="match status" value="1"/>
</dbReference>
<evidence type="ECO:0000259" key="2">
    <source>
        <dbReference type="Pfam" id="PF00144"/>
    </source>
</evidence>
<dbReference type="InterPro" id="IPR058664">
    <property type="entry name" value="ARB_00930-like_C"/>
</dbReference>
<accession>A0A559MGA8</accession>